<protein>
    <submittedName>
        <fullName evidence="2">Uncharacterized protein (PEP-CTERM system associated)</fullName>
    </submittedName>
</protein>
<gene>
    <name evidence="2" type="ORF">EC912_101615</name>
</gene>
<feature type="signal peptide" evidence="1">
    <location>
        <begin position="1"/>
        <end position="24"/>
    </location>
</feature>
<dbReference type="SUPFAM" id="SSF56935">
    <property type="entry name" value="Porins"/>
    <property type="match status" value="1"/>
</dbReference>
<comment type="caution">
    <text evidence="2">The sequence shown here is derived from an EMBL/GenBank/DDBJ whole genome shotgun (WGS) entry which is preliminary data.</text>
</comment>
<keyword evidence="3" id="KW-1185">Reference proteome</keyword>
<reference evidence="2 3" key="1">
    <citation type="submission" date="2019-03" db="EMBL/GenBank/DDBJ databases">
        <title>Above-ground endophytic microbial communities from plants in different locations in the United States.</title>
        <authorList>
            <person name="Frank C."/>
        </authorList>
    </citation>
    <scope>NUCLEOTIDE SEQUENCE [LARGE SCALE GENOMIC DNA]</scope>
    <source>
        <strain evidence="2 3">LP_13_YM</strain>
    </source>
</reference>
<feature type="chain" id="PRO_5020657314" evidence="1">
    <location>
        <begin position="25"/>
        <end position="443"/>
    </location>
</feature>
<dbReference type="Pfam" id="PF10082">
    <property type="entry name" value="BBP2_2"/>
    <property type="match status" value="1"/>
</dbReference>
<evidence type="ECO:0000313" key="3">
    <source>
        <dbReference type="Proteomes" id="UP000295645"/>
    </source>
</evidence>
<dbReference type="InterPro" id="IPR018759">
    <property type="entry name" value="BBP2_2"/>
</dbReference>
<organism evidence="2 3">
    <name type="scientific">Luteibacter rhizovicinus</name>
    <dbReference type="NCBI Taxonomy" id="242606"/>
    <lineage>
        <taxon>Bacteria</taxon>
        <taxon>Pseudomonadati</taxon>
        <taxon>Pseudomonadota</taxon>
        <taxon>Gammaproteobacteria</taxon>
        <taxon>Lysobacterales</taxon>
        <taxon>Rhodanobacteraceae</taxon>
        <taxon>Luteibacter</taxon>
    </lineage>
</organism>
<keyword evidence="1" id="KW-0732">Signal</keyword>
<evidence type="ECO:0000256" key="1">
    <source>
        <dbReference type="SAM" id="SignalP"/>
    </source>
</evidence>
<sequence length="443" mass="49027">MPVSNRIARAVALALAALPGAVWAGKFDYNLYAGIEHSNNIALSTNNPISENVFTPGMDFTYTETGSKIQANVLGTLQYNDYLGGKFDNQTQTQVAAQANWTVLPQRLDLTVEDYAGIQPVDSLASNAPGNQQQTNVLAVGPTLHFRMGDSFRGQAELRYINSYASKVDEFNSSRGVAALRLFRDLNPTDQLSVNVETQRVNFTSNTATNSNYDRNEAYVRYTSTLARFDADVLVGGSQLNFDHSPSDSSPLARVSIAWRPTTRSTFTVSGAYQYADAAQDMMLNPSASLADSTLTSTGLGGSAGGIGTGNAVINSQVYLERRAQVSYNWRSDRLTFTIQPAYRKLHYLNDPTFDQVGKDVSLSVGYRVSPTMTLSLFGVGERLQYQTLARRDNTIRFGADLSQQWNRHWSWHASVSRERRNSNATDQSYRETQIFVGVVYRR</sequence>
<proteinExistence type="predicted"/>
<evidence type="ECO:0000313" key="2">
    <source>
        <dbReference type="EMBL" id="TCV97598.1"/>
    </source>
</evidence>
<name>A0A4R3Z079_9GAMM</name>
<dbReference type="EMBL" id="SMCS01000001">
    <property type="protein sequence ID" value="TCV97598.1"/>
    <property type="molecule type" value="Genomic_DNA"/>
</dbReference>
<accession>A0A4R3Z079</accession>
<dbReference type="AlphaFoldDB" id="A0A4R3Z079"/>
<dbReference type="Proteomes" id="UP000295645">
    <property type="component" value="Unassembled WGS sequence"/>
</dbReference>
<dbReference type="RefSeq" id="WP_132141645.1">
    <property type="nucleotide sequence ID" value="NZ_SMCS01000001.1"/>
</dbReference>
<dbReference type="OrthoDB" id="5979319at2"/>